<reference evidence="1 2" key="1">
    <citation type="submission" date="2019-03" db="EMBL/GenBank/DDBJ databases">
        <title>Single cell metagenomics reveals metabolic interactions within the superorganism composed of flagellate Streblomastix strix and complex community of Bacteroidetes bacteria on its surface.</title>
        <authorList>
            <person name="Treitli S.C."/>
            <person name="Kolisko M."/>
            <person name="Husnik F."/>
            <person name="Keeling P."/>
            <person name="Hampl V."/>
        </authorList>
    </citation>
    <scope>NUCLEOTIDE SEQUENCE [LARGE SCALE GENOMIC DNA]</scope>
    <source>
        <strain evidence="1">ST1C</strain>
    </source>
</reference>
<dbReference type="Gene3D" id="1.10.472.10">
    <property type="entry name" value="Cyclin-like"/>
    <property type="match status" value="1"/>
</dbReference>
<organism evidence="1 2">
    <name type="scientific">Streblomastix strix</name>
    <dbReference type="NCBI Taxonomy" id="222440"/>
    <lineage>
        <taxon>Eukaryota</taxon>
        <taxon>Metamonada</taxon>
        <taxon>Preaxostyla</taxon>
        <taxon>Oxymonadida</taxon>
        <taxon>Streblomastigidae</taxon>
        <taxon>Streblomastix</taxon>
    </lineage>
</organism>
<dbReference type="CDD" id="cd20557">
    <property type="entry name" value="CYCLIN_ScPCL1-like"/>
    <property type="match status" value="1"/>
</dbReference>
<dbReference type="Pfam" id="PF08613">
    <property type="entry name" value="Cyclin"/>
    <property type="match status" value="1"/>
</dbReference>
<dbReference type="InterPro" id="IPR036915">
    <property type="entry name" value="Cyclin-like_sf"/>
</dbReference>
<dbReference type="Proteomes" id="UP000324800">
    <property type="component" value="Unassembled WGS sequence"/>
</dbReference>
<gene>
    <name evidence="1" type="ORF">EZS28_002094</name>
</gene>
<dbReference type="AlphaFoldDB" id="A0A5J4X6J8"/>
<name>A0A5J4X6J8_9EUKA</name>
<accession>A0A5J4X6J8</accession>
<dbReference type="EMBL" id="SNRW01000245">
    <property type="protein sequence ID" value="KAA6402376.1"/>
    <property type="molecule type" value="Genomic_DNA"/>
</dbReference>
<protein>
    <submittedName>
        <fullName evidence="1">Uncharacterized protein</fullName>
    </submittedName>
</protein>
<comment type="caution">
    <text evidence="1">The sequence shown here is derived from an EMBL/GenBank/DDBJ whole genome shotgun (WGS) entry which is preliminary data.</text>
</comment>
<dbReference type="GO" id="GO:0019901">
    <property type="term" value="F:protein kinase binding"/>
    <property type="evidence" value="ECO:0007669"/>
    <property type="project" value="InterPro"/>
</dbReference>
<dbReference type="SUPFAM" id="SSF47954">
    <property type="entry name" value="Cyclin-like"/>
    <property type="match status" value="1"/>
</dbReference>
<sequence>MSAKSVLDDICVFNPIDLVQINLYIANISSIYPNEDSSSTTTIITSGLAFDSLLDPDQIVPDAVIYQLQGQLQDNCVMASSYCSVIQEKSDQNQQTESSDSCNIETKSSNIDCQTSQQEQIIIQKLVTIVCDAIPGANEFISYTRIKLFLQQLQQKADLHLEECITAMALLHKFIIKEQQKDAQVLRVSNVGTLIIVSFILAMKLNRDRIPNNRFFANLFCVSIANLNLSEISFLQIIDFELGLTEIYSLYEVNPKYQ</sequence>
<dbReference type="PANTHER" id="PTHR15615">
    <property type="match status" value="1"/>
</dbReference>
<evidence type="ECO:0000313" key="2">
    <source>
        <dbReference type="Proteomes" id="UP000324800"/>
    </source>
</evidence>
<dbReference type="PANTHER" id="PTHR15615:SF108">
    <property type="entry name" value="PROTEIN CNPPD1"/>
    <property type="match status" value="1"/>
</dbReference>
<evidence type="ECO:0000313" key="1">
    <source>
        <dbReference type="EMBL" id="KAA6402376.1"/>
    </source>
</evidence>
<dbReference type="InterPro" id="IPR013922">
    <property type="entry name" value="Cyclin_PHO80-like"/>
</dbReference>
<proteinExistence type="predicted"/>